<keyword evidence="3" id="KW-1185">Reference proteome</keyword>
<evidence type="ECO:0000313" key="3">
    <source>
        <dbReference type="Proteomes" id="UP000183376"/>
    </source>
</evidence>
<evidence type="ECO:0008006" key="4">
    <source>
        <dbReference type="Google" id="ProtNLM"/>
    </source>
</evidence>
<feature type="signal peptide" evidence="1">
    <location>
        <begin position="1"/>
        <end position="27"/>
    </location>
</feature>
<dbReference type="AlphaFoldDB" id="A0A1H0AM16"/>
<keyword evidence="1" id="KW-0732">Signal</keyword>
<protein>
    <recommendedName>
        <fullName evidence="4">Peptidase inhibitor family I36</fullName>
    </recommendedName>
</protein>
<dbReference type="Proteomes" id="UP000183376">
    <property type="component" value="Chromosome I"/>
</dbReference>
<feature type="chain" id="PRO_5009246866" description="Peptidase inhibitor family I36" evidence="1">
    <location>
        <begin position="28"/>
        <end position="125"/>
    </location>
</feature>
<gene>
    <name evidence="2" type="ORF">SAMN04489726_6167</name>
</gene>
<dbReference type="EMBL" id="LT629701">
    <property type="protein sequence ID" value="SDN34612.1"/>
    <property type="molecule type" value="Genomic_DNA"/>
</dbReference>
<dbReference type="OrthoDB" id="9933203at2"/>
<accession>A0A1H0AM16</accession>
<evidence type="ECO:0000313" key="2">
    <source>
        <dbReference type="EMBL" id="SDN34612.1"/>
    </source>
</evidence>
<evidence type="ECO:0000256" key="1">
    <source>
        <dbReference type="SAM" id="SignalP"/>
    </source>
</evidence>
<reference evidence="2 3" key="1">
    <citation type="submission" date="2016-10" db="EMBL/GenBank/DDBJ databases">
        <authorList>
            <person name="de Groot N.N."/>
        </authorList>
    </citation>
    <scope>NUCLEOTIDE SEQUENCE [LARGE SCALE GENOMIC DNA]</scope>
    <source>
        <strain evidence="2 3">DSM 44149</strain>
    </source>
</reference>
<organism evidence="2 3">
    <name type="scientific">Allokutzneria albata</name>
    <name type="common">Kibdelosporangium albatum</name>
    <dbReference type="NCBI Taxonomy" id="211114"/>
    <lineage>
        <taxon>Bacteria</taxon>
        <taxon>Bacillati</taxon>
        <taxon>Actinomycetota</taxon>
        <taxon>Actinomycetes</taxon>
        <taxon>Pseudonocardiales</taxon>
        <taxon>Pseudonocardiaceae</taxon>
        <taxon>Allokutzneria</taxon>
    </lineage>
</organism>
<name>A0A1H0AM16_ALLAB</name>
<proteinExistence type="predicted"/>
<sequence>MRKQATVLGLTTALAAIALATPATASAAAGFEGCDTYTNGTVCARVNATSVEVRYQKTGGSTANTTFGYRYGNLYYTGPTVSIAVGKTVTKKMPLTRKPGTILQGIVASAGTEISHGLKTMYIRT</sequence>
<dbReference type="RefSeq" id="WP_030428261.1">
    <property type="nucleotide sequence ID" value="NZ_JOEF01000003.1"/>
</dbReference>